<dbReference type="AlphaFoldDB" id="A0A5N5WXK0"/>
<dbReference type="Gene3D" id="3.30.360.10">
    <property type="entry name" value="Dihydrodipicolinate Reductase, domain 2"/>
    <property type="match status" value="1"/>
</dbReference>
<dbReference type="SUPFAM" id="SSF55347">
    <property type="entry name" value="Glyceraldehyde-3-phosphate dehydrogenase-like, C-terminal domain"/>
    <property type="match status" value="1"/>
</dbReference>
<dbReference type="Pfam" id="PF02894">
    <property type="entry name" value="GFO_IDH_MocA_C"/>
    <property type="match status" value="1"/>
</dbReference>
<dbReference type="GO" id="GO:0005737">
    <property type="term" value="C:cytoplasm"/>
    <property type="evidence" value="ECO:0007669"/>
    <property type="project" value="TreeGrafter"/>
</dbReference>
<evidence type="ECO:0000259" key="1">
    <source>
        <dbReference type="Pfam" id="PF01408"/>
    </source>
</evidence>
<dbReference type="OrthoDB" id="64915at2759"/>
<sequence length="291" mass="31540">MTINAALLGAGIFAIEEHLPAIQNCPQLLKAVYSRSRQSAKIATASGAPAVVIALPITVQPDLIRKALAAGKHVLSEKPIAKDIATAQELNFRFWNSINAAADALREWNANLVTFRTSVYSLTQRRKTPEYQGGFLLDGGVRFVAMTRYLLDALGEKVSKVVGFSTLLVPKLGPVDKLDAIWQLSNGCQGSFNRSFGTEYKSAFEVEMVTDKGSILVKPTEVAILTKDASGEKSSSCSELEMTNGVKEEMITFAQAILTDSLDRRLSAEEALEDLNVLENMLSSNGLAKDL</sequence>
<dbReference type="GO" id="GO:0000166">
    <property type="term" value="F:nucleotide binding"/>
    <property type="evidence" value="ECO:0007669"/>
    <property type="project" value="InterPro"/>
</dbReference>
<dbReference type="InterPro" id="IPR004104">
    <property type="entry name" value="Gfo/Idh/MocA-like_OxRdtase_C"/>
</dbReference>
<dbReference type="GO" id="GO:0016491">
    <property type="term" value="F:oxidoreductase activity"/>
    <property type="evidence" value="ECO:0007669"/>
    <property type="project" value="TreeGrafter"/>
</dbReference>
<evidence type="ECO:0000313" key="4">
    <source>
        <dbReference type="Proteomes" id="UP000326565"/>
    </source>
</evidence>
<feature type="domain" description="Gfo/Idh/MocA-like oxidoreductase N-terminal" evidence="1">
    <location>
        <begin position="42"/>
        <end position="90"/>
    </location>
</feature>
<keyword evidence="4" id="KW-1185">Reference proteome</keyword>
<organism evidence="3 4">
    <name type="scientific">Aspergillus leporis</name>
    <dbReference type="NCBI Taxonomy" id="41062"/>
    <lineage>
        <taxon>Eukaryota</taxon>
        <taxon>Fungi</taxon>
        <taxon>Dikarya</taxon>
        <taxon>Ascomycota</taxon>
        <taxon>Pezizomycotina</taxon>
        <taxon>Eurotiomycetes</taxon>
        <taxon>Eurotiomycetidae</taxon>
        <taxon>Eurotiales</taxon>
        <taxon>Aspergillaceae</taxon>
        <taxon>Aspergillus</taxon>
        <taxon>Aspergillus subgen. Circumdati</taxon>
    </lineage>
</organism>
<dbReference type="InterPro" id="IPR000683">
    <property type="entry name" value="Gfo/Idh/MocA-like_OxRdtase_N"/>
</dbReference>
<evidence type="ECO:0000259" key="2">
    <source>
        <dbReference type="Pfam" id="PF02894"/>
    </source>
</evidence>
<dbReference type="PANTHER" id="PTHR42840:SF5">
    <property type="entry name" value="NAD(P)-BINDING ROSSMANN-FOLD SUPERFAMILY PROTEIN"/>
    <property type="match status" value="1"/>
</dbReference>
<dbReference type="Proteomes" id="UP000326565">
    <property type="component" value="Unassembled WGS sequence"/>
</dbReference>
<protein>
    <recommendedName>
        <fullName evidence="5">Gfo/Idh/MocA-like oxidoreductase N-terminal domain-containing protein</fullName>
    </recommendedName>
</protein>
<gene>
    <name evidence="3" type="ORF">BDV29DRAFT_197159</name>
</gene>
<dbReference type="Gene3D" id="3.40.50.720">
    <property type="entry name" value="NAD(P)-binding Rossmann-like Domain"/>
    <property type="match status" value="1"/>
</dbReference>
<evidence type="ECO:0000313" key="3">
    <source>
        <dbReference type="EMBL" id="KAB8071782.1"/>
    </source>
</evidence>
<evidence type="ECO:0008006" key="5">
    <source>
        <dbReference type="Google" id="ProtNLM"/>
    </source>
</evidence>
<accession>A0A5N5WXK0</accession>
<dbReference type="SUPFAM" id="SSF51735">
    <property type="entry name" value="NAD(P)-binding Rossmann-fold domains"/>
    <property type="match status" value="1"/>
</dbReference>
<dbReference type="InterPro" id="IPR036291">
    <property type="entry name" value="NAD(P)-bd_dom_sf"/>
</dbReference>
<dbReference type="EMBL" id="ML732263">
    <property type="protein sequence ID" value="KAB8071782.1"/>
    <property type="molecule type" value="Genomic_DNA"/>
</dbReference>
<dbReference type="GO" id="GO:0006740">
    <property type="term" value="P:NADPH regeneration"/>
    <property type="evidence" value="ECO:0007669"/>
    <property type="project" value="TreeGrafter"/>
</dbReference>
<dbReference type="Pfam" id="PF01408">
    <property type="entry name" value="GFO_IDH_MocA"/>
    <property type="match status" value="1"/>
</dbReference>
<proteinExistence type="predicted"/>
<feature type="domain" description="Gfo/Idh/MocA-like oxidoreductase C-terminal" evidence="2">
    <location>
        <begin position="125"/>
        <end position="284"/>
    </location>
</feature>
<name>A0A5N5WXK0_9EURO</name>
<dbReference type="PANTHER" id="PTHR42840">
    <property type="entry name" value="NAD(P)-BINDING ROSSMANN-FOLD SUPERFAMILY PROTEIN-RELATED"/>
    <property type="match status" value="1"/>
</dbReference>
<reference evidence="3 4" key="1">
    <citation type="submission" date="2019-04" db="EMBL/GenBank/DDBJ databases">
        <title>Friends and foes A comparative genomics study of 23 Aspergillus species from section Flavi.</title>
        <authorList>
            <consortium name="DOE Joint Genome Institute"/>
            <person name="Kjaerbolling I."/>
            <person name="Vesth T."/>
            <person name="Frisvad J.C."/>
            <person name="Nybo J.L."/>
            <person name="Theobald S."/>
            <person name="Kildgaard S."/>
            <person name="Isbrandt T."/>
            <person name="Kuo A."/>
            <person name="Sato A."/>
            <person name="Lyhne E.K."/>
            <person name="Kogle M.E."/>
            <person name="Wiebenga A."/>
            <person name="Kun R.S."/>
            <person name="Lubbers R.J."/>
            <person name="Makela M.R."/>
            <person name="Barry K."/>
            <person name="Chovatia M."/>
            <person name="Clum A."/>
            <person name="Daum C."/>
            <person name="Haridas S."/>
            <person name="He G."/>
            <person name="LaButti K."/>
            <person name="Lipzen A."/>
            <person name="Mondo S."/>
            <person name="Riley R."/>
            <person name="Salamov A."/>
            <person name="Simmons B.A."/>
            <person name="Magnuson J.K."/>
            <person name="Henrissat B."/>
            <person name="Mortensen U.H."/>
            <person name="Larsen T.O."/>
            <person name="Devries R.P."/>
            <person name="Grigoriev I.V."/>
            <person name="Machida M."/>
            <person name="Baker S.E."/>
            <person name="Andersen M.R."/>
        </authorList>
    </citation>
    <scope>NUCLEOTIDE SEQUENCE [LARGE SCALE GENOMIC DNA]</scope>
    <source>
        <strain evidence="3 4">CBS 151.66</strain>
    </source>
</reference>